<sequence length="446" mass="50972">MITNEDYKIKRPTRTLSLGNLNLVNYSSYANEKRDPRKSAKTEYRRSTSEGDFDTLSNHKLRDNESKDTKRNSYKLITEKNEKDFVTFCPKQRVSDEDFGIEILSCNESVTCHLPKSTEQTKIEILPETFKIREKTRPIKLNRILATAAENDPEYDTTSKVTLASDLFPNEFYMNMLEDAFSGMSELNLLDRQREFYQSIKNKTPHECKSILESKMLHDFLPLLTTALANAVAAGNHEIGTIIHYYIIDNSPKILQLFHRTNGKILQDAKVWMGTECFCNKTEEGQYEDSICNKPRPLLVVEGNDALKSLEVQEFNGFQIKVITDSSIRRNESKVAAERQLPESQQKLEKIPKSVAKLRFKRHSNLTMIRPSAFKSIGFETPDHKVLETSCISLFCHIKGIIPIGEHHFPLKIKGVPTDVLEGTSYLQVQFISAIRSITAKVKLAP</sequence>
<keyword evidence="3" id="KW-1185">Reference proteome</keyword>
<protein>
    <submittedName>
        <fullName evidence="2">Uncharacterized protein</fullName>
    </submittedName>
</protein>
<feature type="region of interest" description="Disordered" evidence="1">
    <location>
        <begin position="30"/>
        <end position="70"/>
    </location>
</feature>
<feature type="compositionally biased region" description="Basic and acidic residues" evidence="1">
    <location>
        <begin position="31"/>
        <end position="49"/>
    </location>
</feature>
<proteinExistence type="predicted"/>
<comment type="caution">
    <text evidence="2">The sequence shown here is derived from an EMBL/GenBank/DDBJ whole genome shotgun (WGS) entry which is preliminary data.</text>
</comment>
<evidence type="ECO:0000313" key="2">
    <source>
        <dbReference type="EMBL" id="CAG2229590.1"/>
    </source>
</evidence>
<name>A0A8S3TDR4_MYTED</name>
<dbReference type="EMBL" id="CAJPWZ010002031">
    <property type="protein sequence ID" value="CAG2229590.1"/>
    <property type="molecule type" value="Genomic_DNA"/>
</dbReference>
<dbReference type="OrthoDB" id="6130942at2759"/>
<dbReference type="Proteomes" id="UP000683360">
    <property type="component" value="Unassembled WGS sequence"/>
</dbReference>
<feature type="compositionally biased region" description="Basic and acidic residues" evidence="1">
    <location>
        <begin position="60"/>
        <end position="70"/>
    </location>
</feature>
<organism evidence="2 3">
    <name type="scientific">Mytilus edulis</name>
    <name type="common">Blue mussel</name>
    <dbReference type="NCBI Taxonomy" id="6550"/>
    <lineage>
        <taxon>Eukaryota</taxon>
        <taxon>Metazoa</taxon>
        <taxon>Spiralia</taxon>
        <taxon>Lophotrochozoa</taxon>
        <taxon>Mollusca</taxon>
        <taxon>Bivalvia</taxon>
        <taxon>Autobranchia</taxon>
        <taxon>Pteriomorphia</taxon>
        <taxon>Mytilida</taxon>
        <taxon>Mytiloidea</taxon>
        <taxon>Mytilidae</taxon>
        <taxon>Mytilinae</taxon>
        <taxon>Mytilus</taxon>
    </lineage>
</organism>
<evidence type="ECO:0000256" key="1">
    <source>
        <dbReference type="SAM" id="MobiDB-lite"/>
    </source>
</evidence>
<accession>A0A8S3TDR4</accession>
<reference evidence="2" key="1">
    <citation type="submission" date="2021-03" db="EMBL/GenBank/DDBJ databases">
        <authorList>
            <person name="Bekaert M."/>
        </authorList>
    </citation>
    <scope>NUCLEOTIDE SEQUENCE</scope>
</reference>
<evidence type="ECO:0000313" key="3">
    <source>
        <dbReference type="Proteomes" id="UP000683360"/>
    </source>
</evidence>
<gene>
    <name evidence="2" type="ORF">MEDL_42478</name>
</gene>
<dbReference type="AlphaFoldDB" id="A0A8S3TDR4"/>